<dbReference type="VEuPathDB" id="VectorBase:FBgn0030376"/>
<evidence type="ECO:0000313" key="2">
    <source>
        <dbReference type="EMBL" id="ABV82387.1"/>
    </source>
</evidence>
<feature type="compositionally biased region" description="Basic residues" evidence="1">
    <location>
        <begin position="398"/>
        <end position="407"/>
    </location>
</feature>
<feature type="region of interest" description="Disordered" evidence="1">
    <location>
        <begin position="31"/>
        <end position="52"/>
    </location>
</feature>
<organism evidence="2">
    <name type="scientific">Drosophila melanogaster</name>
    <name type="common">Fruit fly</name>
    <dbReference type="NCBI Taxonomy" id="7227"/>
    <lineage>
        <taxon>Eukaryota</taxon>
        <taxon>Metazoa</taxon>
        <taxon>Ecdysozoa</taxon>
        <taxon>Arthropoda</taxon>
        <taxon>Hexapoda</taxon>
        <taxon>Insecta</taxon>
        <taxon>Pterygota</taxon>
        <taxon>Neoptera</taxon>
        <taxon>Endopterygota</taxon>
        <taxon>Diptera</taxon>
        <taxon>Brachycera</taxon>
        <taxon>Muscomorpha</taxon>
        <taxon>Ephydroidea</taxon>
        <taxon>Drosophilidae</taxon>
        <taxon>Drosophila</taxon>
        <taxon>Sophophora</taxon>
    </lineage>
</organism>
<accession>A8E763</accession>
<feature type="compositionally biased region" description="Polar residues" evidence="1">
    <location>
        <begin position="1498"/>
        <end position="1514"/>
    </location>
</feature>
<reference evidence="2" key="1">
    <citation type="submission" date="2007-10" db="EMBL/GenBank/DDBJ databases">
        <authorList>
            <person name="Stapleton M."/>
            <person name="Carlson J."/>
            <person name="Frise E."/>
            <person name="Kapadia B."/>
            <person name="Park S."/>
            <person name="Wan K."/>
            <person name="Yu C."/>
            <person name="Celniker S."/>
        </authorList>
    </citation>
    <scope>NUCLEOTIDE SEQUENCE</scope>
    <source>
        <strain evidence="2">Berkeley</strain>
    </source>
</reference>
<feature type="region of interest" description="Disordered" evidence="1">
    <location>
        <begin position="728"/>
        <end position="750"/>
    </location>
</feature>
<evidence type="ECO:0000256" key="1">
    <source>
        <dbReference type="SAM" id="MobiDB-lite"/>
    </source>
</evidence>
<feature type="region of interest" description="Disordered" evidence="1">
    <location>
        <begin position="1320"/>
        <end position="1345"/>
    </location>
</feature>
<feature type="compositionally biased region" description="Polar residues" evidence="1">
    <location>
        <begin position="1800"/>
        <end position="1810"/>
    </location>
</feature>
<dbReference type="ExpressionAtlas" id="A8E763">
    <property type="expression patterns" value="baseline and differential"/>
</dbReference>
<gene>
    <name evidence="2" type="primary">CG2750</name>
</gene>
<feature type="compositionally biased region" description="Polar residues" evidence="1">
    <location>
        <begin position="946"/>
        <end position="959"/>
    </location>
</feature>
<feature type="compositionally biased region" description="Low complexity" evidence="1">
    <location>
        <begin position="1848"/>
        <end position="1876"/>
    </location>
</feature>
<feature type="region of interest" description="Disordered" evidence="1">
    <location>
        <begin position="1475"/>
        <end position="1514"/>
    </location>
</feature>
<feature type="region of interest" description="Disordered" evidence="1">
    <location>
        <begin position="1259"/>
        <end position="1285"/>
    </location>
</feature>
<feature type="compositionally biased region" description="Basic and acidic residues" evidence="1">
    <location>
        <begin position="1487"/>
        <end position="1497"/>
    </location>
</feature>
<feature type="non-terminal residue" evidence="2">
    <location>
        <position position="1"/>
    </location>
</feature>
<sequence length="1913" mass="212975">DTHLKHFPSEIRNQIFSSRLNAEPISQLAGKMSRDRGQQNGPNGSVECNNRSPRSIQVARCPPSGVDLVSTPEHLRPGFRGRARRYNPNDFGLTDNEEWRHPRMFRDMTYETDAAAMETFRQAQPRRQAYETGINLSNLPEECLADMSAPGFDLSLPSQMSDLREEFLVDVSAPDMCDVSEGHVDAVYDEILDRLRRIRERMNRSNQLRRSDDCAMQQHQTHRRIYTRRDPSGHITSHVDETTISNAPSMDCTQANDGGEPGRHLNFSLPGRCENLMDQSMPSYHEASMPNECFEVMSSQDVLEDETMPSFENSYVFSRRQPTMPSECLEDVSQPSFERSRSRRQSPRRQLTMPSQNLCDISAPSFGDTTRDRSTNECLEDISMPTFEEEVSNVSRSRSPRRKKISRSARNTTDKVSSRRQTSECLDDMTMPSFGRSSSASPNRSRRQTQRLMTKSNINDISEPTYVSILRGPRTNECLDEITMPSFGAISNVSRGRTYRGQTMPSECLDDMTMPSFGGISRGKTPDRYQRSMPSRMTSECLDDMTMPSFGGISGSTRRHLTLPNARSSSQGSSRRQRTNIDDISAPFFAHSTKYGDTNECLENVSMPSYGGISGTSKMKQSRRQQLTMPSQNIGDISAPSFASSGRGNMTSECLEDISMPTFGEVSTKSRSKSLEGQQSARHRSMTNECLDDMTMPSMPGLSAASRRQMTLTNECLDDVSAPSFDQSVFRGSSRRQGRLSSPKPCASSTRCPPTNECLDDITMPSFDPVSLASAQRQMTMPSECLEDMSAPSFAGVSNLSRRQTTGLPSECLDDMSMPNFGNISEISRRTECEPAFRRSRSVGRSVRCNRSIGKSYSSSECLADVTMPSYGGNSYASRSKSTSRSRKSMLPIRDLSEMRTDECLEDVTMPFVGDLSGRSRASSPRQRSTTPRRGQFTSECLDDQTMPSFGGVSQSSGRRTPRRHTKNITNNTNECIENISMPSYVNNTRASNVETFKSMQGSRQGAMTNECLDEVTMPSFGTSSRFTATNECLEDISMPSYRDNTESLRHRCPTPIQSSRQECLDDMTMPSYGSTLPTLGETRRSTRGNGPRLEDISMPSYRDNTESLSHRCPTPIQSSRQECLDDMTMPSFGSTLPTLGETQRSTRGNGPRLEDISMPSYRDNTESFRHRCPTPIQSSRQECLDDMTMPSFGSTLPTLGETPRSTRGNGPRRIQSLRQRTLTNECLDDMTMPSFGRSYGGPATNECLEDISMPSCGENTGSSRGFSPMPLESTRRGASMVHRSRRGTMTNERLDDMTMPSLGSSEHGQATSECLEDISMPSYGANSGMSKRKCPTPPKRNTPNVTTECLNDMTMPSFGDPSHGNGFGECPESFRLITERKLQCPMTSENLDNMTMPSFGTLGQSQATNECLEDISMPSHIRNTNSIPGRSTTPRTLSRNEVTTNECLDDMTMPSYGNVFGSPGRQMTLPSECLNDVSQPPFVRSTSEETNRRHENLTSQSVDSRNPRPNQRSVTNECLEDMTMPTLFENSGSSRHGVLNSFRLEDISMPSGVSNRTQDSECVEVKVSGTHGGPTTSECLEDVSAPSFAPSSRMTSRHIPEMTNECLEDVSMPLNESSAMNDSKSIARRPPDISYPSEMLANESAPSYNSRQDKADKSADCHSKSPQQTARSRGRENCSGARLEDVTMPTFDDVSYQPRRHQLTMPTENLEDQTQPDFFNSTALPSSTRTEKQHAIKSPRQDHISISKQLADESAPTMLKDTTLITHSSTTSVTRVFQKTAETSNNSGHPRIDDLSMPQFESTGASSQQDISLHGFQSMDNYRPFDELIYSQNSVANETQPETPQPTRSINRSRSTRRVPSTPRTPRSPSTPNVRGDTSPNSSTRTPGQQPCDMVSTSYPYGKPQCYNRKPC</sequence>
<feature type="region of interest" description="Disordered" evidence="1">
    <location>
        <begin position="665"/>
        <end position="684"/>
    </location>
</feature>
<feature type="region of interest" description="Disordered" evidence="1">
    <location>
        <begin position="1782"/>
        <end position="1810"/>
    </location>
</feature>
<feature type="region of interest" description="Disordered" evidence="1">
    <location>
        <begin position="322"/>
        <end position="456"/>
    </location>
</feature>
<protein>
    <submittedName>
        <fullName evidence="2">LP17462p</fullName>
    </submittedName>
</protein>
<feature type="compositionally biased region" description="Low complexity" evidence="1">
    <location>
        <begin position="433"/>
        <end position="443"/>
    </location>
</feature>
<feature type="compositionally biased region" description="Low complexity" evidence="1">
    <location>
        <begin position="917"/>
        <end position="936"/>
    </location>
</feature>
<feature type="compositionally biased region" description="Polar residues" evidence="1">
    <location>
        <begin position="665"/>
        <end position="680"/>
    </location>
</feature>
<feature type="region of interest" description="Disordered" evidence="1">
    <location>
        <begin position="1067"/>
        <end position="1117"/>
    </location>
</feature>
<feature type="region of interest" description="Disordered" evidence="1">
    <location>
        <begin position="1133"/>
        <end position="1174"/>
    </location>
</feature>
<feature type="compositionally biased region" description="Polar residues" evidence="1">
    <location>
        <begin position="1837"/>
        <end position="1847"/>
    </location>
</feature>
<feature type="region of interest" description="Disordered" evidence="1">
    <location>
        <begin position="914"/>
        <end position="973"/>
    </location>
</feature>
<name>A8E763_DROME</name>
<feature type="region of interest" description="Disordered" evidence="1">
    <location>
        <begin position="505"/>
        <end position="581"/>
    </location>
</feature>
<feature type="region of interest" description="Disordered" evidence="1">
    <location>
        <begin position="1617"/>
        <end position="1686"/>
    </location>
</feature>
<dbReference type="EMBL" id="BT031005">
    <property type="protein sequence ID" value="ABV82387.1"/>
    <property type="molecule type" value="mRNA"/>
</dbReference>
<feature type="compositionally biased region" description="Polar residues" evidence="1">
    <location>
        <begin position="38"/>
        <end position="52"/>
    </location>
</feature>
<dbReference type="OrthoDB" id="7868284at2759"/>
<feature type="region of interest" description="Disordered" evidence="1">
    <location>
        <begin position="1837"/>
        <end position="1913"/>
    </location>
</feature>
<feature type="compositionally biased region" description="Basic and acidic residues" evidence="1">
    <location>
        <begin position="1652"/>
        <end position="1664"/>
    </location>
</feature>
<feature type="region of interest" description="Disordered" evidence="1">
    <location>
        <begin position="1574"/>
        <end position="1596"/>
    </location>
</feature>
<feature type="region of interest" description="Disordered" evidence="1">
    <location>
        <begin position="873"/>
        <end position="895"/>
    </location>
</feature>
<proteinExistence type="evidence at transcript level"/>
<feature type="compositionally biased region" description="Polar residues" evidence="1">
    <location>
        <begin position="1877"/>
        <end position="1900"/>
    </location>
</feature>
<feature type="compositionally biased region" description="Polar residues" evidence="1">
    <location>
        <begin position="1133"/>
        <end position="1149"/>
    </location>
</feature>